<evidence type="ECO:0000259" key="2">
    <source>
        <dbReference type="Pfam" id="PF13439"/>
    </source>
</evidence>
<accession>A7B2Q9</accession>
<dbReference type="RefSeq" id="WP_004842824.1">
    <property type="nucleotide sequence ID" value="NZ_AAYG02000013.1"/>
</dbReference>
<dbReference type="SUPFAM" id="SSF53756">
    <property type="entry name" value="UDP-Glycosyltransferase/glycogen phosphorylase"/>
    <property type="match status" value="1"/>
</dbReference>
<dbReference type="EC" id="2.4.-.-" evidence="3"/>
<dbReference type="GeneID" id="57434327"/>
<dbReference type="Pfam" id="PF13439">
    <property type="entry name" value="Glyco_transf_4"/>
    <property type="match status" value="1"/>
</dbReference>
<reference evidence="3 4" key="1">
    <citation type="submission" date="2007-04" db="EMBL/GenBank/DDBJ databases">
        <authorList>
            <person name="Fulton L."/>
            <person name="Clifton S."/>
            <person name="Fulton B."/>
            <person name="Xu J."/>
            <person name="Minx P."/>
            <person name="Pepin K.H."/>
            <person name="Johnson M."/>
            <person name="Thiruvilangam P."/>
            <person name="Bhonagiri V."/>
            <person name="Nash W.E."/>
            <person name="Mardis E.R."/>
            <person name="Wilson R.K."/>
        </authorList>
    </citation>
    <scope>NUCLEOTIDE SEQUENCE [LARGE SCALE GENOMIC DNA]</scope>
    <source>
        <strain evidence="3 4">ATCC 29149</strain>
    </source>
</reference>
<protein>
    <submittedName>
        <fullName evidence="3">Glycosyltransferase, group 1 family protein</fullName>
        <ecNumber evidence="3">2.4.-.-</ecNumber>
    </submittedName>
</protein>
<dbReference type="InterPro" id="IPR050194">
    <property type="entry name" value="Glycosyltransferase_grp1"/>
</dbReference>
<evidence type="ECO:0000259" key="1">
    <source>
        <dbReference type="Pfam" id="PF00534"/>
    </source>
</evidence>
<dbReference type="eggNOG" id="COG0297">
    <property type="taxonomic scope" value="Bacteria"/>
</dbReference>
<dbReference type="InterPro" id="IPR001296">
    <property type="entry name" value="Glyco_trans_1"/>
</dbReference>
<dbReference type="PANTHER" id="PTHR45947:SF3">
    <property type="entry name" value="SULFOQUINOVOSYL TRANSFERASE SQD2"/>
    <property type="match status" value="1"/>
</dbReference>
<feature type="domain" description="Glycosyl transferase family 1" evidence="1">
    <location>
        <begin position="196"/>
        <end position="357"/>
    </location>
</feature>
<dbReference type="PaxDb" id="411470-RUMGNA_01837"/>
<name>A7B2Q9_MEDG7</name>
<reference evidence="3 4" key="2">
    <citation type="submission" date="2007-06" db="EMBL/GenBank/DDBJ databases">
        <title>Draft genome sequence of Ruminococcus gnavus (ATCC 29149).</title>
        <authorList>
            <person name="Sudarsanam P."/>
            <person name="Ley R."/>
            <person name="Guruge J."/>
            <person name="Turnbaugh P.J."/>
            <person name="Mahowald M."/>
            <person name="Liep D."/>
            <person name="Gordon J."/>
        </authorList>
    </citation>
    <scope>NUCLEOTIDE SEQUENCE [LARGE SCALE GENOMIC DNA]</scope>
    <source>
        <strain evidence="3 4">ATCC 29149</strain>
    </source>
</reference>
<dbReference type="Proteomes" id="UP000004410">
    <property type="component" value="Unassembled WGS sequence"/>
</dbReference>
<dbReference type="Gene3D" id="3.40.50.2000">
    <property type="entry name" value="Glycogen Phosphorylase B"/>
    <property type="match status" value="2"/>
</dbReference>
<organism evidence="3 4">
    <name type="scientific">Mediterraneibacter gnavus (strain ATCC 29149 / DSM 114966 / JCM 6515 / VPI C7-9)</name>
    <name type="common">Ruminococcus gnavus</name>
    <dbReference type="NCBI Taxonomy" id="411470"/>
    <lineage>
        <taxon>Bacteria</taxon>
        <taxon>Bacillati</taxon>
        <taxon>Bacillota</taxon>
        <taxon>Clostridia</taxon>
        <taxon>Lachnospirales</taxon>
        <taxon>Lachnospiraceae</taxon>
        <taxon>Mediterraneibacter</taxon>
    </lineage>
</organism>
<evidence type="ECO:0000313" key="3">
    <source>
        <dbReference type="EMBL" id="EDN77858.1"/>
    </source>
</evidence>
<keyword evidence="3" id="KW-0808">Transferase</keyword>
<dbReference type="PANTHER" id="PTHR45947">
    <property type="entry name" value="SULFOQUINOVOSYL TRANSFERASE SQD2"/>
    <property type="match status" value="1"/>
</dbReference>
<sequence length="386" mass="44147">MKVLYISGMYPTPDYPQKGIFCHEQVKALKQIGVDVDVVVPMTIYDKEYKKRTWNYEGVEIQYIRFFKFPGVKRYEQIGRSLYVSLLLSGINFRKYDIIHADAPLPAGDAALRLSNKYGIPFIVHGHGLDVFFDESYKDAPNCQRIVEVCKKVYKQAEAVIGVSQKVLDCIQKRIDIREKGKVVYNGVDIDKFYPTDKKSEEKYILATGNLIALKGHDDTIKAFAELKKAGIVDIRLKIAGRGPLEKELKELTKKLGIIESVDFLGYVSYEKVAELMRNAFLFCLPSWYEALGCVYLEAMASGVPTIGCYDNGIDEIIKDSVNGYLVHGRSHHEIYDKMMLLLEGNNYSIISENARRTIEDHYTWSDSARRLKHIYTHVMRNIHGN</sequence>
<evidence type="ECO:0000313" key="4">
    <source>
        <dbReference type="Proteomes" id="UP000004410"/>
    </source>
</evidence>
<feature type="domain" description="Glycosyltransferase subfamily 4-like N-terminal" evidence="2">
    <location>
        <begin position="21"/>
        <end position="191"/>
    </location>
</feature>
<gene>
    <name evidence="3" type="ORF">RUMGNA_01837</name>
</gene>
<keyword evidence="3" id="KW-0328">Glycosyltransferase</keyword>
<dbReference type="EMBL" id="AAYG02000013">
    <property type="protein sequence ID" value="EDN77858.1"/>
    <property type="molecule type" value="Genomic_DNA"/>
</dbReference>
<dbReference type="InterPro" id="IPR028098">
    <property type="entry name" value="Glyco_trans_4-like_N"/>
</dbReference>
<dbReference type="CAZy" id="GT4">
    <property type="family name" value="Glycosyltransferase Family 4"/>
</dbReference>
<comment type="caution">
    <text evidence="3">The sequence shown here is derived from an EMBL/GenBank/DDBJ whole genome shotgun (WGS) entry which is preliminary data.</text>
</comment>
<dbReference type="AlphaFoldDB" id="A7B2Q9"/>
<dbReference type="Pfam" id="PF00534">
    <property type="entry name" value="Glycos_transf_1"/>
    <property type="match status" value="1"/>
</dbReference>
<proteinExistence type="predicted"/>
<dbReference type="GO" id="GO:0016757">
    <property type="term" value="F:glycosyltransferase activity"/>
    <property type="evidence" value="ECO:0007669"/>
    <property type="project" value="UniProtKB-KW"/>
</dbReference>